<comment type="subcellular location">
    <subcellularLocation>
        <location evidence="1">Cytoplasm</location>
    </subcellularLocation>
</comment>
<organism evidence="3 4">
    <name type="scientific">Evansella tamaricis</name>
    <dbReference type="NCBI Taxonomy" id="2069301"/>
    <lineage>
        <taxon>Bacteria</taxon>
        <taxon>Bacillati</taxon>
        <taxon>Bacillota</taxon>
        <taxon>Bacilli</taxon>
        <taxon>Bacillales</taxon>
        <taxon>Bacillaceae</taxon>
        <taxon>Evansella</taxon>
    </lineage>
</organism>
<keyword evidence="1" id="KW-0963">Cytoplasm</keyword>
<dbReference type="NCBIfam" id="NF009807">
    <property type="entry name" value="PRK13291.1"/>
    <property type="match status" value="1"/>
</dbReference>
<sequence length="175" mass="20430">MEGMDERYPIGKFNYDGEISTDVLQDWINKIEELPERLRKAIEHLKDEQLDTPYRKDGWTIRQVVHHLADSHMNAFIRLKLALTEESPVIKPYDETEWAELTDSALSVESSLLILTGLHHRWANLLQSLSPTDLEKLFVHPELGEVPIKQNIGMYAWHSNHHLAHITNLCKQMDW</sequence>
<comment type="subunit">
    <text evidence="1">Homodimer.</text>
</comment>
<dbReference type="GO" id="GO:0016787">
    <property type="term" value="F:hydrolase activity"/>
    <property type="evidence" value="ECO:0007669"/>
    <property type="project" value="UniProtKB-KW"/>
</dbReference>
<comment type="function">
    <text evidence="1">Possible metal-dependent hydrolase.</text>
</comment>
<dbReference type="EMBL" id="JAHQCS010000154">
    <property type="protein sequence ID" value="MBU9713863.1"/>
    <property type="molecule type" value="Genomic_DNA"/>
</dbReference>
<evidence type="ECO:0000313" key="4">
    <source>
        <dbReference type="Proteomes" id="UP000784880"/>
    </source>
</evidence>
<keyword evidence="1 3" id="KW-0378">Hydrolase</keyword>
<reference evidence="3 4" key="1">
    <citation type="submission" date="2021-06" db="EMBL/GenBank/DDBJ databases">
        <title>Bacillus sp. RD4P76, an endophyte from a halophyte.</title>
        <authorList>
            <person name="Sun J.-Q."/>
        </authorList>
    </citation>
    <scope>NUCLEOTIDE SEQUENCE [LARGE SCALE GENOMIC DNA]</scope>
    <source>
        <strain evidence="3 4">CGMCC 1.15917</strain>
    </source>
</reference>
<keyword evidence="1" id="KW-0479">Metal-binding</keyword>
<dbReference type="Pfam" id="PF12867">
    <property type="entry name" value="DinB_2"/>
    <property type="match status" value="1"/>
</dbReference>
<dbReference type="EC" id="3.-.-.-" evidence="1"/>
<keyword evidence="4" id="KW-1185">Reference proteome</keyword>
<name>A0ABS6JJP1_9BACI</name>
<proteinExistence type="inferred from homology"/>
<comment type="caution">
    <text evidence="3">The sequence shown here is derived from an EMBL/GenBank/DDBJ whole genome shotgun (WGS) entry which is preliminary data.</text>
</comment>
<comment type="cofactor">
    <cofactor evidence="1">
        <name>Zn(2+)</name>
        <dbReference type="ChEBI" id="CHEBI:29105"/>
    </cofactor>
    <text evidence="1">Binds 1 zinc ion per subunit.</text>
</comment>
<gene>
    <name evidence="3" type="ORF">KS419_19210</name>
</gene>
<dbReference type="Proteomes" id="UP000784880">
    <property type="component" value="Unassembled WGS sequence"/>
</dbReference>
<keyword evidence="1" id="KW-0862">Zinc</keyword>
<protein>
    <recommendedName>
        <fullName evidence="1">Putative metal-dependent hydrolase KS419_19210</fullName>
        <ecNumber evidence="1">3.-.-.-</ecNumber>
    </recommendedName>
</protein>
<dbReference type="InterPro" id="IPR023774">
    <property type="entry name" value="Put_metal_dep_hydrolase_YfiT"/>
</dbReference>
<feature type="binding site" evidence="1">
    <location>
        <position position="162"/>
    </location>
    <ligand>
        <name>Zn(2+)</name>
        <dbReference type="ChEBI" id="CHEBI:29105"/>
    </ligand>
</feature>
<feature type="binding site" evidence="1">
    <location>
        <position position="67"/>
    </location>
    <ligand>
        <name>Zn(2+)</name>
        <dbReference type="ChEBI" id="CHEBI:29105"/>
    </ligand>
</feature>
<evidence type="ECO:0000313" key="3">
    <source>
        <dbReference type="EMBL" id="MBU9713863.1"/>
    </source>
</evidence>
<accession>A0ABS6JJP1</accession>
<dbReference type="InterPro" id="IPR024775">
    <property type="entry name" value="DinB-like"/>
</dbReference>
<feature type="binding site" evidence="1">
    <location>
        <position position="158"/>
    </location>
    <ligand>
        <name>Zn(2+)</name>
        <dbReference type="ChEBI" id="CHEBI:29105"/>
    </ligand>
</feature>
<evidence type="ECO:0000259" key="2">
    <source>
        <dbReference type="Pfam" id="PF12867"/>
    </source>
</evidence>
<comment type="similarity">
    <text evidence="1">Belongs to the metal hydrolase YfiT family.</text>
</comment>
<feature type="domain" description="DinB-like" evidence="2">
    <location>
        <begin position="31"/>
        <end position="166"/>
    </location>
</feature>
<evidence type="ECO:0000256" key="1">
    <source>
        <dbReference type="HAMAP-Rule" id="MF_01256"/>
    </source>
</evidence>
<dbReference type="HAMAP" id="MF_01256">
    <property type="entry name" value="YfiT_hydrol"/>
    <property type="match status" value="1"/>
</dbReference>